<name>A0ABT3GD48_9BACT</name>
<keyword evidence="3" id="KW-1185">Reference proteome</keyword>
<comment type="caution">
    <text evidence="2">The sequence shown here is derived from an EMBL/GenBank/DDBJ whole genome shotgun (WGS) entry which is preliminary data.</text>
</comment>
<evidence type="ECO:0000313" key="3">
    <source>
        <dbReference type="Proteomes" id="UP001320876"/>
    </source>
</evidence>
<reference evidence="2 3" key="1">
    <citation type="submission" date="2022-10" db="EMBL/GenBank/DDBJ databases">
        <title>Luteolibacter arcticus strain CCTCC AB 2014275, whole genome shotgun sequencing project.</title>
        <authorList>
            <person name="Zhao G."/>
            <person name="Shen L."/>
        </authorList>
    </citation>
    <scope>NUCLEOTIDE SEQUENCE [LARGE SCALE GENOMIC DNA]</scope>
    <source>
        <strain evidence="2 3">CCTCC AB 2014275</strain>
    </source>
</reference>
<dbReference type="Pfam" id="PF10825">
    <property type="entry name" value="DUF2752"/>
    <property type="match status" value="1"/>
</dbReference>
<evidence type="ECO:0000313" key="2">
    <source>
        <dbReference type="EMBL" id="MCW1921557.1"/>
    </source>
</evidence>
<dbReference type="EMBL" id="JAPDDT010000001">
    <property type="protein sequence ID" value="MCW1921557.1"/>
    <property type="molecule type" value="Genomic_DNA"/>
</dbReference>
<feature type="transmembrane region" description="Helical" evidence="1">
    <location>
        <begin position="64"/>
        <end position="85"/>
    </location>
</feature>
<dbReference type="InterPro" id="IPR021215">
    <property type="entry name" value="DUF2752"/>
</dbReference>
<dbReference type="RefSeq" id="WP_264485666.1">
    <property type="nucleotide sequence ID" value="NZ_JAPDDT010000001.1"/>
</dbReference>
<evidence type="ECO:0000256" key="1">
    <source>
        <dbReference type="SAM" id="Phobius"/>
    </source>
</evidence>
<gene>
    <name evidence="2" type="ORF">OKA05_03265</name>
</gene>
<accession>A0ABT3GD48</accession>
<dbReference type="Proteomes" id="UP001320876">
    <property type="component" value="Unassembled WGS sequence"/>
</dbReference>
<sequence>MQRPWTLLAVAGVAGALLLRVSSSWWSTALPGCLIHEWTGLSCPGCGGTRCAVRLLQGDLAGALTMNAAVVLIAAAGFGVVGRAVWREWKGQPVHGVPPWLAWSLAGLVVVFGLVRNLPWWPFTLLVPS</sequence>
<keyword evidence="1" id="KW-0812">Transmembrane</keyword>
<organism evidence="2 3">
    <name type="scientific">Luteolibacter arcticus</name>
    <dbReference type="NCBI Taxonomy" id="1581411"/>
    <lineage>
        <taxon>Bacteria</taxon>
        <taxon>Pseudomonadati</taxon>
        <taxon>Verrucomicrobiota</taxon>
        <taxon>Verrucomicrobiia</taxon>
        <taxon>Verrucomicrobiales</taxon>
        <taxon>Verrucomicrobiaceae</taxon>
        <taxon>Luteolibacter</taxon>
    </lineage>
</organism>
<protein>
    <submittedName>
        <fullName evidence="2">DUF2752 domain-containing protein</fullName>
    </submittedName>
</protein>
<proteinExistence type="predicted"/>
<feature type="transmembrane region" description="Helical" evidence="1">
    <location>
        <begin position="97"/>
        <end position="115"/>
    </location>
</feature>
<keyword evidence="1" id="KW-0472">Membrane</keyword>
<keyword evidence="1" id="KW-1133">Transmembrane helix</keyword>